<evidence type="ECO:0000256" key="3">
    <source>
        <dbReference type="ARBA" id="ARBA00022737"/>
    </source>
</evidence>
<dbReference type="AlphaFoldDB" id="A0A158QUS7"/>
<feature type="domain" description="C2H2-type" evidence="10">
    <location>
        <begin position="359"/>
        <end position="387"/>
    </location>
</feature>
<dbReference type="GO" id="GO:0010468">
    <property type="term" value="P:regulation of gene expression"/>
    <property type="evidence" value="ECO:0007669"/>
    <property type="project" value="TreeGrafter"/>
</dbReference>
<organism evidence="11 12">
    <name type="scientific">Mesocestoides corti</name>
    <name type="common">Flatworm</name>
    <dbReference type="NCBI Taxonomy" id="53468"/>
    <lineage>
        <taxon>Eukaryota</taxon>
        <taxon>Metazoa</taxon>
        <taxon>Spiralia</taxon>
        <taxon>Lophotrochozoa</taxon>
        <taxon>Platyhelminthes</taxon>
        <taxon>Cestoda</taxon>
        <taxon>Eucestoda</taxon>
        <taxon>Cyclophyllidea</taxon>
        <taxon>Mesocestoididae</taxon>
        <taxon>Mesocestoides</taxon>
    </lineage>
</organism>
<keyword evidence="3" id="KW-0677">Repeat</keyword>
<keyword evidence="9" id="KW-0812">Transmembrane</keyword>
<keyword evidence="9" id="KW-0472">Membrane</keyword>
<keyword evidence="12" id="KW-1185">Reference proteome</keyword>
<dbReference type="InterPro" id="IPR050331">
    <property type="entry name" value="Zinc_finger"/>
</dbReference>
<evidence type="ECO:0000313" key="11">
    <source>
        <dbReference type="EMBL" id="VDD80672.1"/>
    </source>
</evidence>
<gene>
    <name evidence="11" type="ORF">MCOS_LOCUS6675</name>
</gene>
<keyword evidence="2" id="KW-0479">Metal-binding</keyword>
<dbReference type="PROSITE" id="PS00028">
    <property type="entry name" value="ZINC_FINGER_C2H2_1"/>
    <property type="match status" value="4"/>
</dbReference>
<keyword evidence="9" id="KW-1133">Transmembrane helix</keyword>
<evidence type="ECO:0000256" key="5">
    <source>
        <dbReference type="ARBA" id="ARBA00022833"/>
    </source>
</evidence>
<feature type="region of interest" description="Disordered" evidence="8">
    <location>
        <begin position="439"/>
        <end position="472"/>
    </location>
</feature>
<dbReference type="PANTHER" id="PTHR16515:SF49">
    <property type="entry name" value="GASTRULA ZINC FINGER PROTEIN XLCGF49.1-LIKE-RELATED"/>
    <property type="match status" value="1"/>
</dbReference>
<evidence type="ECO:0000256" key="6">
    <source>
        <dbReference type="ARBA" id="ARBA00023242"/>
    </source>
</evidence>
<evidence type="ECO:0000256" key="1">
    <source>
        <dbReference type="ARBA" id="ARBA00004123"/>
    </source>
</evidence>
<dbReference type="SMART" id="SM00355">
    <property type="entry name" value="ZnF_C2H2"/>
    <property type="match status" value="4"/>
</dbReference>
<dbReference type="FunFam" id="3.30.160.60:FF:000557">
    <property type="entry name" value="zinc finger and SCAN domain-containing protein 29"/>
    <property type="match status" value="1"/>
</dbReference>
<feature type="transmembrane region" description="Helical" evidence="9">
    <location>
        <begin position="296"/>
        <end position="323"/>
    </location>
</feature>
<evidence type="ECO:0000256" key="4">
    <source>
        <dbReference type="ARBA" id="ARBA00022771"/>
    </source>
</evidence>
<feature type="compositionally biased region" description="Polar residues" evidence="8">
    <location>
        <begin position="104"/>
        <end position="117"/>
    </location>
</feature>
<accession>A0A158QUS7</accession>
<evidence type="ECO:0000313" key="12">
    <source>
        <dbReference type="Proteomes" id="UP000267029"/>
    </source>
</evidence>
<dbReference type="STRING" id="53468.A0A158QUS7"/>
<dbReference type="SUPFAM" id="SSF57667">
    <property type="entry name" value="beta-beta-alpha zinc fingers"/>
    <property type="match status" value="2"/>
</dbReference>
<dbReference type="FunFam" id="3.30.160.60:FF:000100">
    <property type="entry name" value="Zinc finger 45-like"/>
    <property type="match status" value="1"/>
</dbReference>
<feature type="domain" description="C2H2-type" evidence="10">
    <location>
        <begin position="21"/>
        <end position="49"/>
    </location>
</feature>
<feature type="transmembrane region" description="Helical" evidence="9">
    <location>
        <begin position="216"/>
        <end position="233"/>
    </location>
</feature>
<feature type="compositionally biased region" description="Polar residues" evidence="8">
    <location>
        <begin position="461"/>
        <end position="472"/>
    </location>
</feature>
<evidence type="ECO:0000256" key="8">
    <source>
        <dbReference type="SAM" id="MobiDB-lite"/>
    </source>
</evidence>
<dbReference type="GO" id="GO:0008270">
    <property type="term" value="F:zinc ion binding"/>
    <property type="evidence" value="ECO:0007669"/>
    <property type="project" value="UniProtKB-KW"/>
</dbReference>
<feature type="region of interest" description="Disordered" evidence="8">
    <location>
        <begin position="101"/>
        <end position="128"/>
    </location>
</feature>
<dbReference type="Proteomes" id="UP000267029">
    <property type="component" value="Unassembled WGS sequence"/>
</dbReference>
<feature type="compositionally biased region" description="Polar residues" evidence="8">
    <location>
        <begin position="267"/>
        <end position="279"/>
    </location>
</feature>
<feature type="domain" description="C2H2-type" evidence="10">
    <location>
        <begin position="388"/>
        <end position="416"/>
    </location>
</feature>
<dbReference type="Gene3D" id="3.30.160.60">
    <property type="entry name" value="Classic Zinc Finger"/>
    <property type="match status" value="3"/>
</dbReference>
<dbReference type="OrthoDB" id="6265205at2759"/>
<evidence type="ECO:0000256" key="9">
    <source>
        <dbReference type="SAM" id="Phobius"/>
    </source>
</evidence>
<keyword evidence="5" id="KW-0862">Zinc</keyword>
<sequence length="472" mass="51196">MTDNRRYAQIDVDDIDGGELSLCCICGRTFRNRRSLHLHVILEHASEAPTTSDTPPIAHSSALRELDEVDSRIPLIVDCEGEECSDDSCHPQDLRIRRSPIDRASSSMPASRESTVAMTPRTPPGPSSYTAHVHQEVSMRVGSRHLVFELDTASGGPGEVMNQHVRASWLLMKVLIETCHCVSSSLPAIAVVFAIAVVVVVAQSSLHGTTYGHNRLPVILTMSGAMYTVYLLSSTQETFGTNSRRFVIFDELGADFSYSGETYESQSDAVNSGRSSTTEIPPYEHLSSQTNSPGGVVDICVVVVVVVAATAAAAAAAAAAAVVRHLWLIKGGETVVCTMAPFRQASVSGGDSSISVRAFQCRECQKSFSRNSDLQKHIDAVHKGLRPYECAICQKRFSQKSSLKRHREAVHEGIKAFQCNHCAARFSYDVHLKRHIRAKHKTTSTPGTEAASSSSLPSSPVFQPTSLRQAST</sequence>
<evidence type="ECO:0000256" key="7">
    <source>
        <dbReference type="PROSITE-ProRule" id="PRU00042"/>
    </source>
</evidence>
<dbReference type="InterPro" id="IPR013087">
    <property type="entry name" value="Znf_C2H2_type"/>
</dbReference>
<dbReference type="EMBL" id="UXSR01005283">
    <property type="protein sequence ID" value="VDD80672.1"/>
    <property type="molecule type" value="Genomic_DNA"/>
</dbReference>
<dbReference type="Pfam" id="PF00096">
    <property type="entry name" value="zf-C2H2"/>
    <property type="match status" value="2"/>
</dbReference>
<dbReference type="GO" id="GO:0005634">
    <property type="term" value="C:nucleus"/>
    <property type="evidence" value="ECO:0007669"/>
    <property type="project" value="UniProtKB-SubCell"/>
</dbReference>
<feature type="domain" description="C2H2-type" evidence="10">
    <location>
        <begin position="417"/>
        <end position="445"/>
    </location>
</feature>
<evidence type="ECO:0000256" key="2">
    <source>
        <dbReference type="ARBA" id="ARBA00022723"/>
    </source>
</evidence>
<keyword evidence="4 7" id="KW-0863">Zinc-finger</keyword>
<feature type="transmembrane region" description="Helical" evidence="9">
    <location>
        <begin position="186"/>
        <end position="204"/>
    </location>
</feature>
<name>A0A158QUS7_MESCO</name>
<evidence type="ECO:0000259" key="10">
    <source>
        <dbReference type="PROSITE" id="PS50157"/>
    </source>
</evidence>
<proteinExistence type="predicted"/>
<comment type="subcellular location">
    <subcellularLocation>
        <location evidence="1">Nucleus</location>
    </subcellularLocation>
</comment>
<reference evidence="11 12" key="1">
    <citation type="submission" date="2018-10" db="EMBL/GenBank/DDBJ databases">
        <authorList>
            <consortium name="Pathogen Informatics"/>
        </authorList>
    </citation>
    <scope>NUCLEOTIDE SEQUENCE [LARGE SCALE GENOMIC DNA]</scope>
</reference>
<dbReference type="PROSITE" id="PS50157">
    <property type="entry name" value="ZINC_FINGER_C2H2_2"/>
    <property type="match status" value="4"/>
</dbReference>
<dbReference type="InterPro" id="IPR036236">
    <property type="entry name" value="Znf_C2H2_sf"/>
</dbReference>
<dbReference type="PANTHER" id="PTHR16515">
    <property type="entry name" value="PR DOMAIN ZINC FINGER PROTEIN"/>
    <property type="match status" value="1"/>
</dbReference>
<keyword evidence="6" id="KW-0539">Nucleus</keyword>
<feature type="region of interest" description="Disordered" evidence="8">
    <location>
        <begin position="267"/>
        <end position="287"/>
    </location>
</feature>
<protein>
    <recommendedName>
        <fullName evidence="10">C2H2-type domain-containing protein</fullName>
    </recommendedName>
</protein>